<feature type="region of interest" description="Disordered" evidence="1">
    <location>
        <begin position="86"/>
        <end position="106"/>
    </location>
</feature>
<organism evidence="2 3">
    <name type="scientific">Roridomyces roridus</name>
    <dbReference type="NCBI Taxonomy" id="1738132"/>
    <lineage>
        <taxon>Eukaryota</taxon>
        <taxon>Fungi</taxon>
        <taxon>Dikarya</taxon>
        <taxon>Basidiomycota</taxon>
        <taxon>Agaricomycotina</taxon>
        <taxon>Agaricomycetes</taxon>
        <taxon>Agaricomycetidae</taxon>
        <taxon>Agaricales</taxon>
        <taxon>Marasmiineae</taxon>
        <taxon>Mycenaceae</taxon>
        <taxon>Roridomyces</taxon>
    </lineage>
</organism>
<keyword evidence="3" id="KW-1185">Reference proteome</keyword>
<evidence type="ECO:0000256" key="1">
    <source>
        <dbReference type="SAM" id="MobiDB-lite"/>
    </source>
</evidence>
<protein>
    <submittedName>
        <fullName evidence="2">Uncharacterized protein</fullName>
    </submittedName>
</protein>
<dbReference type="EMBL" id="JARKIF010000011">
    <property type="protein sequence ID" value="KAJ7627304.1"/>
    <property type="molecule type" value="Genomic_DNA"/>
</dbReference>
<evidence type="ECO:0000313" key="3">
    <source>
        <dbReference type="Proteomes" id="UP001221142"/>
    </source>
</evidence>
<dbReference type="AlphaFoldDB" id="A0AAD7FJ82"/>
<proteinExistence type="predicted"/>
<sequence>MHHGCRQPDHNAAYLSSHPIKNRSGTSGHIICSQVWPEARVPAKFKTQADMPRFTEHQEFSAIAELPKRLPKSAIVVFHEETHRDDFSGRRPRSLRATDNGTSMGSCRPAHWQSGIANVYSYFPSTKTGSRQYAFAVAVRDLESTGDKSLLTVPRSPGGRNRDYAFSKLLNVVDGNRENQYHDKARYARRRRFAKISPRGSAWVALIQMQSARSRGKRAPLETKKKRYDFRSIGRVDLWTQDHLEADRRRWASRHQSINASGALGRGDAEMHIASDLI</sequence>
<feature type="region of interest" description="Disordered" evidence="1">
    <location>
        <begin position="1"/>
        <end position="20"/>
    </location>
</feature>
<gene>
    <name evidence="2" type="ORF">FB45DRAFT_868532</name>
</gene>
<name>A0AAD7FJ82_9AGAR</name>
<reference evidence="2" key="1">
    <citation type="submission" date="2023-03" db="EMBL/GenBank/DDBJ databases">
        <title>Massive genome expansion in bonnet fungi (Mycena s.s.) driven by repeated elements and novel gene families across ecological guilds.</title>
        <authorList>
            <consortium name="Lawrence Berkeley National Laboratory"/>
            <person name="Harder C.B."/>
            <person name="Miyauchi S."/>
            <person name="Viragh M."/>
            <person name="Kuo A."/>
            <person name="Thoen E."/>
            <person name="Andreopoulos B."/>
            <person name="Lu D."/>
            <person name="Skrede I."/>
            <person name="Drula E."/>
            <person name="Henrissat B."/>
            <person name="Morin E."/>
            <person name="Kohler A."/>
            <person name="Barry K."/>
            <person name="LaButti K."/>
            <person name="Morin E."/>
            <person name="Salamov A."/>
            <person name="Lipzen A."/>
            <person name="Mereny Z."/>
            <person name="Hegedus B."/>
            <person name="Baldrian P."/>
            <person name="Stursova M."/>
            <person name="Weitz H."/>
            <person name="Taylor A."/>
            <person name="Grigoriev I.V."/>
            <person name="Nagy L.G."/>
            <person name="Martin F."/>
            <person name="Kauserud H."/>
        </authorList>
    </citation>
    <scope>NUCLEOTIDE SEQUENCE</scope>
    <source>
        <strain evidence="2">9284</strain>
    </source>
</reference>
<accession>A0AAD7FJ82</accession>
<dbReference type="Proteomes" id="UP001221142">
    <property type="component" value="Unassembled WGS sequence"/>
</dbReference>
<evidence type="ECO:0000313" key="2">
    <source>
        <dbReference type="EMBL" id="KAJ7627304.1"/>
    </source>
</evidence>
<comment type="caution">
    <text evidence="2">The sequence shown here is derived from an EMBL/GenBank/DDBJ whole genome shotgun (WGS) entry which is preliminary data.</text>
</comment>